<dbReference type="AlphaFoldDB" id="A0A285VJM0"/>
<organism evidence="4 5">
    <name type="scientific">Ornithinimicrobium cerasi</name>
    <dbReference type="NCBI Taxonomy" id="2248773"/>
    <lineage>
        <taxon>Bacteria</taxon>
        <taxon>Bacillati</taxon>
        <taxon>Actinomycetota</taxon>
        <taxon>Actinomycetes</taxon>
        <taxon>Micrococcales</taxon>
        <taxon>Ornithinimicrobiaceae</taxon>
        <taxon>Ornithinimicrobium</taxon>
    </lineage>
</organism>
<reference evidence="5" key="1">
    <citation type="submission" date="2017-08" db="EMBL/GenBank/DDBJ databases">
        <authorList>
            <person name="Varghese N."/>
            <person name="Submissions S."/>
        </authorList>
    </citation>
    <scope>NUCLEOTIDE SEQUENCE [LARGE SCALE GENOMIC DNA]</scope>
    <source>
        <strain evidence="5">USBA17B2</strain>
    </source>
</reference>
<dbReference type="EMBL" id="OBQK01000003">
    <property type="protein sequence ID" value="SOC54285.1"/>
    <property type="molecule type" value="Genomic_DNA"/>
</dbReference>
<protein>
    <recommendedName>
        <fullName evidence="2">Peptidyl-prolyl cis-trans isomerase</fullName>
        <shortName evidence="2">PPIase</shortName>
        <ecNumber evidence="2">5.2.1.8</ecNumber>
    </recommendedName>
</protein>
<evidence type="ECO:0000256" key="2">
    <source>
        <dbReference type="RuleBase" id="RU363019"/>
    </source>
</evidence>
<feature type="domain" description="PPIase cyclophilin-type" evidence="3">
    <location>
        <begin position="86"/>
        <end position="234"/>
    </location>
</feature>
<feature type="chain" id="PRO_5039763859" description="Peptidyl-prolyl cis-trans isomerase" evidence="2">
    <location>
        <begin position="26"/>
        <end position="237"/>
    </location>
</feature>
<dbReference type="InterPro" id="IPR002130">
    <property type="entry name" value="Cyclophilin-type_PPIase_dom"/>
</dbReference>
<keyword evidence="2" id="KW-0697">Rotamase</keyword>
<dbReference type="PANTHER" id="PTHR45625">
    <property type="entry name" value="PEPTIDYL-PROLYL CIS-TRANS ISOMERASE-RELATED"/>
    <property type="match status" value="1"/>
</dbReference>
<dbReference type="EC" id="5.2.1.8" evidence="2"/>
<dbReference type="PRINTS" id="PR00153">
    <property type="entry name" value="CSAPPISMRASE"/>
</dbReference>
<dbReference type="Proteomes" id="UP000219688">
    <property type="component" value="Unassembled WGS sequence"/>
</dbReference>
<dbReference type="Pfam" id="PF00160">
    <property type="entry name" value="Pro_isomerase"/>
    <property type="match status" value="1"/>
</dbReference>
<name>A0A285VJM0_9MICO</name>
<dbReference type="InterPro" id="IPR044666">
    <property type="entry name" value="Cyclophilin_A-like"/>
</dbReference>
<evidence type="ECO:0000256" key="1">
    <source>
        <dbReference type="ARBA" id="ARBA00002388"/>
    </source>
</evidence>
<keyword evidence="2 4" id="KW-0413">Isomerase</keyword>
<dbReference type="InterPro" id="IPR029000">
    <property type="entry name" value="Cyclophilin-like_dom_sf"/>
</dbReference>
<dbReference type="SUPFAM" id="SSF50891">
    <property type="entry name" value="Cyclophilin-like"/>
    <property type="match status" value="1"/>
</dbReference>
<dbReference type="Gene3D" id="2.40.100.10">
    <property type="entry name" value="Cyclophilin-like"/>
    <property type="match status" value="1"/>
</dbReference>
<evidence type="ECO:0000313" key="5">
    <source>
        <dbReference type="Proteomes" id="UP000219688"/>
    </source>
</evidence>
<comment type="catalytic activity">
    <reaction evidence="2">
        <text>[protein]-peptidylproline (omega=180) = [protein]-peptidylproline (omega=0)</text>
        <dbReference type="Rhea" id="RHEA:16237"/>
        <dbReference type="Rhea" id="RHEA-COMP:10747"/>
        <dbReference type="Rhea" id="RHEA-COMP:10748"/>
        <dbReference type="ChEBI" id="CHEBI:83833"/>
        <dbReference type="ChEBI" id="CHEBI:83834"/>
        <dbReference type="EC" id="5.2.1.8"/>
    </reaction>
</comment>
<dbReference type="PROSITE" id="PS50072">
    <property type="entry name" value="CSA_PPIASE_2"/>
    <property type="match status" value="1"/>
</dbReference>
<keyword evidence="2" id="KW-0732">Signal</keyword>
<sequence length="237" mass="23838">MRRRSLPVLLSLLALPLAGCGSGNATFPGAQDTATVSATGADGAALACEEPPAAPADVRSFTQDDLPQALTGDPATLTATLATTCGDIVLELDAAAAPQTVASFAFLAEEGYWDDSPCHRLTTSGIYVLQCGDPSGTGRGNPGYGYGIENAPEAGVYPAGTLAMARTADPESNGGQFFVVYEETQLPTDGGGYSVFGRVTEGLDIVEAIAAAGAEGGAPDGPPAQPVSILSVEVDEG</sequence>
<evidence type="ECO:0000259" key="3">
    <source>
        <dbReference type="PROSITE" id="PS50072"/>
    </source>
</evidence>
<feature type="signal peptide" evidence="2">
    <location>
        <begin position="1"/>
        <end position="25"/>
    </location>
</feature>
<dbReference type="RefSeq" id="WP_097187418.1">
    <property type="nucleotide sequence ID" value="NZ_OBQK01000003.1"/>
</dbReference>
<comment type="function">
    <text evidence="1 2">PPIases accelerate the folding of proteins. It catalyzes the cis-trans isomerization of proline imidic peptide bonds in oligopeptides.</text>
</comment>
<dbReference type="PANTHER" id="PTHR45625:SF3">
    <property type="entry name" value="PEPTIDYL-PROLYL CIS-TRANS ISOMERASE B-RELATED"/>
    <property type="match status" value="1"/>
</dbReference>
<evidence type="ECO:0000313" key="4">
    <source>
        <dbReference type="EMBL" id="SOC54285.1"/>
    </source>
</evidence>
<comment type="similarity">
    <text evidence="2">Belongs to the cyclophilin-type PPIase family.</text>
</comment>
<dbReference type="GO" id="GO:0003755">
    <property type="term" value="F:peptidyl-prolyl cis-trans isomerase activity"/>
    <property type="evidence" value="ECO:0007669"/>
    <property type="project" value="UniProtKB-UniRule"/>
</dbReference>
<keyword evidence="5" id="KW-1185">Reference proteome</keyword>
<accession>A0A285VJM0</accession>
<proteinExistence type="inferred from homology"/>
<gene>
    <name evidence="4" type="ORF">SAMN05421879_10348</name>
</gene>